<dbReference type="GO" id="GO:0043328">
    <property type="term" value="P:protein transport to vacuole involved in ubiquitin-dependent protein catabolic process via the multivesicular body sorting pathway"/>
    <property type="evidence" value="ECO:0007669"/>
    <property type="project" value="InterPro"/>
</dbReference>
<keyword evidence="6" id="KW-1185">Reference proteome</keyword>
<evidence type="ECO:0000313" key="5">
    <source>
        <dbReference type="EMBL" id="RYR29417.1"/>
    </source>
</evidence>
<dbReference type="GO" id="GO:0035091">
    <property type="term" value="F:phosphatidylinositol binding"/>
    <property type="evidence" value="ECO:0007669"/>
    <property type="project" value="InterPro"/>
</dbReference>
<evidence type="ECO:0000256" key="4">
    <source>
        <dbReference type="SAM" id="MobiDB-lite"/>
    </source>
</evidence>
<dbReference type="GO" id="GO:0043130">
    <property type="term" value="F:ubiquitin binding"/>
    <property type="evidence" value="ECO:0007669"/>
    <property type="project" value="InterPro"/>
</dbReference>
<evidence type="ECO:0000256" key="1">
    <source>
        <dbReference type="ARBA" id="ARBA00007708"/>
    </source>
</evidence>
<accession>A0A445ASL0</accession>
<name>A0A445ASL0_ARAHY</name>
<feature type="region of interest" description="Disordered" evidence="4">
    <location>
        <begin position="61"/>
        <end position="112"/>
    </location>
</feature>
<dbReference type="EMBL" id="SDMP01000011">
    <property type="protein sequence ID" value="RYR29417.1"/>
    <property type="molecule type" value="Genomic_DNA"/>
</dbReference>
<dbReference type="Gene3D" id="2.20.25.30">
    <property type="match status" value="1"/>
</dbReference>
<organism evidence="5 6">
    <name type="scientific">Arachis hypogaea</name>
    <name type="common">Peanut</name>
    <dbReference type="NCBI Taxonomy" id="3818"/>
    <lineage>
        <taxon>Eukaryota</taxon>
        <taxon>Viridiplantae</taxon>
        <taxon>Streptophyta</taxon>
        <taxon>Embryophyta</taxon>
        <taxon>Tracheophyta</taxon>
        <taxon>Spermatophyta</taxon>
        <taxon>Magnoliopsida</taxon>
        <taxon>eudicotyledons</taxon>
        <taxon>Gunneridae</taxon>
        <taxon>Pentapetalae</taxon>
        <taxon>rosids</taxon>
        <taxon>fabids</taxon>
        <taxon>Fabales</taxon>
        <taxon>Fabaceae</taxon>
        <taxon>Papilionoideae</taxon>
        <taxon>50 kb inversion clade</taxon>
        <taxon>dalbergioids sensu lato</taxon>
        <taxon>Dalbergieae</taxon>
        <taxon>Pterocarpus clade</taxon>
        <taxon>Arachis</taxon>
    </lineage>
</organism>
<dbReference type="STRING" id="3818.A0A445ASL0"/>
<comment type="similarity">
    <text evidence="1">Belongs to the TOM1 family.</text>
</comment>
<reference evidence="5 6" key="1">
    <citation type="submission" date="2019-01" db="EMBL/GenBank/DDBJ databases">
        <title>Sequencing of cultivated peanut Arachis hypogaea provides insights into genome evolution and oil improvement.</title>
        <authorList>
            <person name="Chen X."/>
        </authorList>
    </citation>
    <scope>NUCLEOTIDE SEQUENCE [LARGE SCALE GENOMIC DNA]</scope>
    <source>
        <strain evidence="6">cv. Fuhuasheng</strain>
        <tissue evidence="5">Leaves</tissue>
    </source>
</reference>
<evidence type="ECO:0000256" key="3">
    <source>
        <dbReference type="ARBA" id="ARBA00023274"/>
    </source>
</evidence>
<dbReference type="SUPFAM" id="SSF89009">
    <property type="entry name" value="GAT-like domain"/>
    <property type="match status" value="1"/>
</dbReference>
<dbReference type="GO" id="GO:0005840">
    <property type="term" value="C:ribosome"/>
    <property type="evidence" value="ECO:0007669"/>
    <property type="project" value="UniProtKB-KW"/>
</dbReference>
<dbReference type="AlphaFoldDB" id="A0A445ASL0"/>
<proteinExistence type="inferred from homology"/>
<keyword evidence="2" id="KW-0689">Ribosomal protein</keyword>
<dbReference type="GO" id="GO:0006412">
    <property type="term" value="P:translation"/>
    <property type="evidence" value="ECO:0007669"/>
    <property type="project" value="InterPro"/>
</dbReference>
<keyword evidence="3" id="KW-0687">Ribonucleoprotein</keyword>
<feature type="compositionally biased region" description="Basic and acidic residues" evidence="4">
    <location>
        <begin position="61"/>
        <end position="73"/>
    </location>
</feature>
<dbReference type="GO" id="GO:1990904">
    <property type="term" value="C:ribonucleoprotein complex"/>
    <property type="evidence" value="ECO:0007669"/>
    <property type="project" value="UniProtKB-KW"/>
</dbReference>
<dbReference type="InterPro" id="IPR011331">
    <property type="entry name" value="Ribosomal_eL37/eL43"/>
</dbReference>
<comment type="caution">
    <text evidence="5">The sequence shown here is derived from an EMBL/GenBank/DDBJ whole genome shotgun (WGS) entry which is preliminary data.</text>
</comment>
<protein>
    <submittedName>
        <fullName evidence="5">Uncharacterized protein</fullName>
    </submittedName>
</protein>
<dbReference type="InterPro" id="IPR044836">
    <property type="entry name" value="TOL_plant"/>
</dbReference>
<dbReference type="GO" id="GO:0003735">
    <property type="term" value="F:structural constituent of ribosome"/>
    <property type="evidence" value="ECO:0007669"/>
    <property type="project" value="InterPro"/>
</dbReference>
<evidence type="ECO:0000313" key="6">
    <source>
        <dbReference type="Proteomes" id="UP000289738"/>
    </source>
</evidence>
<dbReference type="Proteomes" id="UP000289738">
    <property type="component" value="Chromosome B01"/>
</dbReference>
<gene>
    <name evidence="5" type="ORF">Ahy_B01g053782</name>
</gene>
<evidence type="ECO:0000256" key="2">
    <source>
        <dbReference type="ARBA" id="ARBA00022980"/>
    </source>
</evidence>
<dbReference type="PANTHER" id="PTHR46646:SF1">
    <property type="entry name" value="TOM1-LIKE PROTEIN 1"/>
    <property type="match status" value="1"/>
</dbReference>
<dbReference type="PANTHER" id="PTHR46646">
    <property type="entry name" value="TOM1-LIKE PROTEIN 1"/>
    <property type="match status" value="1"/>
</dbReference>
<sequence length="413" mass="46187">MTVAPPSSPSSNPHTQPSLCRTLIVSQRSLAPSTLLHLRTQESALLCLRTLVGFGTSIGEEKRKRKTLEEKPSADSAIEASEKKRKYHESIEEEEQDSHPLCEVRPPQLSPPKESLLRLRTRRLRRLGKEPTASFSRLATALPMRPSLSRRFTLSMRMKAFLALQFARFLSSRKCNIGILLDNWSVKAIRRKTTGTGRMRYLRHVPCQFKSGFREGTEAAPRKKGAAASGETVHGNHHHLGQALLEETRVALQSLKSRGIRFPSHDNGSLAPIFTPLRLVSEAELDLPHQTQHDDIPVQSFTPEQTKEAFDVARNSIELLSTMLPSSPQQDVLQISYLKTVVATEPAAPAEHNLCKIDSEGKARKVTGCSCIVVKVRRMGSKETASIVMHEEYKILKCYKNDRSSSKRAISFL</sequence>